<sequence>MQEIQGQLFTQSTILRDLKELGIESGMALMVHSSFKSLGSWVAGGPVAVILALEEALGETGTLVMPTHSNDLSDPEGWRNPPVSPEWWEDIREHMPPYDPHLTPLWFMGIIPELFRKQEGTMRSGHPHHSFAARGPKAASLITGHALAFGLGEDSPLARLYDAEGWILLLGVGHGNNTSIHLAEYRAEFPGKKQISNKAPLLVDGVKQWVEFPDLELNSDDFEEIGQSFEAETKQVRRGKVAGAEAILVPQRALVDYAAGWMERNR</sequence>
<proteinExistence type="inferred from homology"/>
<dbReference type="PANTHER" id="PTHR11104:SF0">
    <property type="entry name" value="SPBETA PROPHAGE-DERIVED AMINOGLYCOSIDE N(3')-ACETYLTRANSFERASE-LIKE PROTEIN YOKD"/>
    <property type="match status" value="1"/>
</dbReference>
<dbReference type="GO" id="GO:0046677">
    <property type="term" value="P:response to antibiotic"/>
    <property type="evidence" value="ECO:0007669"/>
    <property type="project" value="UniProtKB-KW"/>
</dbReference>
<keyword evidence="4" id="KW-0046">Antibiotic resistance</keyword>
<keyword evidence="2 4" id="KW-0808">Transferase</keyword>
<dbReference type="InterPro" id="IPR003679">
    <property type="entry name" value="Amioglycoside_AcTrfase"/>
</dbReference>
<gene>
    <name evidence="5" type="ORF">J41TS12_49290</name>
</gene>
<accession>A0A919Y0M0</accession>
<dbReference type="EC" id="2.3.1.-" evidence="4"/>
<comment type="similarity">
    <text evidence="1 4">Belongs to the antibiotic N-acetyltransferase family.</text>
</comment>
<dbReference type="RefSeq" id="WP_212944031.1">
    <property type="nucleotide sequence ID" value="NZ_BORR01000032.1"/>
</dbReference>
<keyword evidence="3 4" id="KW-0012">Acyltransferase</keyword>
<dbReference type="InterPro" id="IPR028345">
    <property type="entry name" value="Antibiotic_NAT-like"/>
</dbReference>
<comment type="caution">
    <text evidence="5">The sequence shown here is derived from an EMBL/GenBank/DDBJ whole genome shotgun (WGS) entry which is preliminary data.</text>
</comment>
<dbReference type="Pfam" id="PF02522">
    <property type="entry name" value="Antibiotic_NAT"/>
    <property type="match status" value="1"/>
</dbReference>
<name>A0A919Y0M0_9BACL</name>
<dbReference type="EMBL" id="BORR01000032">
    <property type="protein sequence ID" value="GIO40068.1"/>
    <property type="molecule type" value="Genomic_DNA"/>
</dbReference>
<dbReference type="AlphaFoldDB" id="A0A919Y0M0"/>
<evidence type="ECO:0000256" key="4">
    <source>
        <dbReference type="RuleBase" id="RU365031"/>
    </source>
</evidence>
<dbReference type="SUPFAM" id="SSF110710">
    <property type="entry name" value="TTHA0583/YokD-like"/>
    <property type="match status" value="1"/>
</dbReference>
<keyword evidence="6" id="KW-1185">Reference proteome</keyword>
<organism evidence="5 6">
    <name type="scientific">Paenibacillus antibioticophila</name>
    <dbReference type="NCBI Taxonomy" id="1274374"/>
    <lineage>
        <taxon>Bacteria</taxon>
        <taxon>Bacillati</taxon>
        <taxon>Bacillota</taxon>
        <taxon>Bacilli</taxon>
        <taxon>Bacillales</taxon>
        <taxon>Paenibacillaceae</taxon>
        <taxon>Paenibacillus</taxon>
    </lineage>
</organism>
<dbReference type="PANTHER" id="PTHR11104">
    <property type="entry name" value="AMINOGLYCOSIDE N3-ACETYLTRANSFERASE"/>
    <property type="match status" value="1"/>
</dbReference>
<comment type="catalytic activity">
    <reaction evidence="4">
        <text>a 2-deoxystreptamine antibiotic + acetyl-CoA = an N(3)-acetyl-2-deoxystreptamine antibiotic + CoA + H(+)</text>
        <dbReference type="Rhea" id="RHEA:12665"/>
        <dbReference type="ChEBI" id="CHEBI:15378"/>
        <dbReference type="ChEBI" id="CHEBI:57287"/>
        <dbReference type="ChEBI" id="CHEBI:57288"/>
        <dbReference type="ChEBI" id="CHEBI:57921"/>
        <dbReference type="ChEBI" id="CHEBI:77452"/>
        <dbReference type="EC" id="2.3.1.81"/>
    </reaction>
</comment>
<evidence type="ECO:0000313" key="5">
    <source>
        <dbReference type="EMBL" id="GIO40068.1"/>
    </source>
</evidence>
<evidence type="ECO:0000256" key="1">
    <source>
        <dbReference type="ARBA" id="ARBA00006383"/>
    </source>
</evidence>
<reference evidence="5 6" key="1">
    <citation type="submission" date="2021-03" db="EMBL/GenBank/DDBJ databases">
        <title>Antimicrobial resistance genes in bacteria isolated from Japanese honey, and their potential for conferring macrolide and lincosamide resistance in the American foulbrood pathogen Paenibacillus larvae.</title>
        <authorList>
            <person name="Okamoto M."/>
            <person name="Kumagai M."/>
            <person name="Kanamori H."/>
            <person name="Takamatsu D."/>
        </authorList>
    </citation>
    <scope>NUCLEOTIDE SEQUENCE [LARGE SCALE GENOMIC DNA]</scope>
    <source>
        <strain evidence="5 6">J41TS12</strain>
    </source>
</reference>
<evidence type="ECO:0000256" key="2">
    <source>
        <dbReference type="ARBA" id="ARBA00022679"/>
    </source>
</evidence>
<dbReference type="GO" id="GO:0046353">
    <property type="term" value="F:aminoglycoside 3-N-acetyltransferase activity"/>
    <property type="evidence" value="ECO:0007669"/>
    <property type="project" value="UniProtKB-EC"/>
</dbReference>
<evidence type="ECO:0000313" key="6">
    <source>
        <dbReference type="Proteomes" id="UP000681162"/>
    </source>
</evidence>
<protein>
    <recommendedName>
        <fullName evidence="4">Aminoglycoside N(3)-acetyltransferase</fullName>
        <ecNumber evidence="4">2.3.1.-</ecNumber>
    </recommendedName>
</protein>
<dbReference type="Proteomes" id="UP000681162">
    <property type="component" value="Unassembled WGS sequence"/>
</dbReference>
<evidence type="ECO:0000256" key="3">
    <source>
        <dbReference type="ARBA" id="ARBA00023315"/>
    </source>
</evidence>